<dbReference type="InterPro" id="IPR050736">
    <property type="entry name" value="Sensor_HK_Regulatory"/>
</dbReference>
<keyword evidence="5 10" id="KW-0418">Kinase</keyword>
<dbReference type="InterPro" id="IPR035965">
    <property type="entry name" value="PAS-like_dom_sf"/>
</dbReference>
<dbReference type="Gene3D" id="3.30.450.40">
    <property type="match status" value="1"/>
</dbReference>
<dbReference type="FunFam" id="3.30.565.10:FF:000006">
    <property type="entry name" value="Sensor histidine kinase WalK"/>
    <property type="match status" value="1"/>
</dbReference>
<dbReference type="EMBL" id="VSSQ01000080">
    <property type="protein sequence ID" value="MPL74458.1"/>
    <property type="molecule type" value="Genomic_DNA"/>
</dbReference>
<dbReference type="AlphaFoldDB" id="A0A644U687"/>
<dbReference type="InterPro" id="IPR013767">
    <property type="entry name" value="PAS_fold"/>
</dbReference>
<keyword evidence="4 10" id="KW-0808">Transferase</keyword>
<dbReference type="InterPro" id="IPR036097">
    <property type="entry name" value="HisK_dim/P_sf"/>
</dbReference>
<evidence type="ECO:0000256" key="3">
    <source>
        <dbReference type="ARBA" id="ARBA00022553"/>
    </source>
</evidence>
<dbReference type="InterPro" id="IPR003661">
    <property type="entry name" value="HisK_dim/P_dom"/>
</dbReference>
<dbReference type="InterPro" id="IPR029016">
    <property type="entry name" value="GAF-like_dom_sf"/>
</dbReference>
<comment type="catalytic activity">
    <reaction evidence="1">
        <text>ATP + protein L-histidine = ADP + protein N-phospho-L-histidine.</text>
        <dbReference type="EC" id="2.7.13.3"/>
    </reaction>
</comment>
<dbReference type="GO" id="GO:0000155">
    <property type="term" value="F:phosphorelay sensor kinase activity"/>
    <property type="evidence" value="ECO:0007669"/>
    <property type="project" value="InterPro"/>
</dbReference>
<dbReference type="SMART" id="SM00387">
    <property type="entry name" value="HATPase_c"/>
    <property type="match status" value="1"/>
</dbReference>
<sequence>MKELNAELENIKLLMKKRELMSILDNSFNMIANIDLDGKIIFCNEAYHEILGFQKDELIATSFYNLLHPSERSKIKEQIFTQLINDSKGRAESLLLTKEGYYKFAEHKYRLLPGGTNGKDTIVVSSQDNTEKRRSDMVLKVQRNLANSVVLSNSFTDYYNTIVRELNTVMEVNNLFIAFYDEERKLLKVAGMTDENERIESFPENMSLTGYMLRGKKAAIYYYDDIIELSNEGKVAIMGTVSQVWLGSPIKCGDTITGAIVIQNYNSKDAFSKLDIEIIEIVANEIANFMEIKSAEEASHKLNIAVIQSPASVLITDASGKIEFVNPKFSELTGYEINEVIGSNPRILNSGTHSKEMYHNLWSTISSGGEWRGEIKNKKKNGEFYWEDVSISPIFNDEGKIINYVGVKEDITDRKKLIGDLIEAKERAEESDRLKTAFLQNISHEIRTPMNSIMGFIELLQDPDTTGDERREYIEIIEKSGNRMLGTINDIINISKIEAGIVSLSIGEVDMKGLLYEIAGVFKPEVEKKGMHIFTDMPDLSQKHIISGDQEKIYAIYSNLVKNAIKYSCEGTITVGYRIKRDYAECFVRDTGIGISKDKQEKIFERFTRVDESKSVEGAGIGLSIVKGYLDLMKGKISLNSVPGTGSEFIFTIPFRASQFD</sequence>
<evidence type="ECO:0000256" key="5">
    <source>
        <dbReference type="ARBA" id="ARBA00022777"/>
    </source>
</evidence>
<dbReference type="InterPro" id="IPR003018">
    <property type="entry name" value="GAF"/>
</dbReference>
<dbReference type="CDD" id="cd00130">
    <property type="entry name" value="PAS"/>
    <property type="match status" value="2"/>
</dbReference>
<evidence type="ECO:0000256" key="2">
    <source>
        <dbReference type="ARBA" id="ARBA00012438"/>
    </source>
</evidence>
<dbReference type="Gene3D" id="3.30.450.20">
    <property type="entry name" value="PAS domain"/>
    <property type="match status" value="2"/>
</dbReference>
<dbReference type="SUPFAM" id="SSF55781">
    <property type="entry name" value="GAF domain-like"/>
    <property type="match status" value="1"/>
</dbReference>
<dbReference type="InterPro" id="IPR005467">
    <property type="entry name" value="His_kinase_dom"/>
</dbReference>
<dbReference type="PROSITE" id="PS50113">
    <property type="entry name" value="PAC"/>
    <property type="match status" value="1"/>
</dbReference>
<dbReference type="Pfam" id="PF00512">
    <property type="entry name" value="HisKA"/>
    <property type="match status" value="1"/>
</dbReference>
<reference evidence="10" key="1">
    <citation type="submission" date="2019-08" db="EMBL/GenBank/DDBJ databases">
        <authorList>
            <person name="Kucharzyk K."/>
            <person name="Murdoch R.W."/>
            <person name="Higgins S."/>
            <person name="Loffler F."/>
        </authorList>
    </citation>
    <scope>NUCLEOTIDE SEQUENCE</scope>
</reference>
<evidence type="ECO:0000256" key="1">
    <source>
        <dbReference type="ARBA" id="ARBA00000085"/>
    </source>
</evidence>
<dbReference type="SMART" id="SM00091">
    <property type="entry name" value="PAS"/>
    <property type="match status" value="2"/>
</dbReference>
<dbReference type="Pfam" id="PF13426">
    <property type="entry name" value="PAS_9"/>
    <property type="match status" value="1"/>
</dbReference>
<dbReference type="Pfam" id="PF13492">
    <property type="entry name" value="GAF_3"/>
    <property type="match status" value="1"/>
</dbReference>
<keyword evidence="3" id="KW-0597">Phosphoprotein</keyword>
<accession>A0A644U687</accession>
<dbReference type="Gene3D" id="3.30.565.10">
    <property type="entry name" value="Histidine kinase-like ATPase, C-terminal domain"/>
    <property type="match status" value="1"/>
</dbReference>
<dbReference type="GO" id="GO:0006355">
    <property type="term" value="P:regulation of DNA-templated transcription"/>
    <property type="evidence" value="ECO:0007669"/>
    <property type="project" value="InterPro"/>
</dbReference>
<gene>
    <name evidence="10" type="primary">rcsC_39</name>
    <name evidence="10" type="ORF">SDC9_20270</name>
</gene>
<keyword evidence="6" id="KW-0902">Two-component regulatory system</keyword>
<dbReference type="SUPFAM" id="SSF55785">
    <property type="entry name" value="PYP-like sensor domain (PAS domain)"/>
    <property type="match status" value="2"/>
</dbReference>
<dbReference type="InterPro" id="IPR000700">
    <property type="entry name" value="PAS-assoc_C"/>
</dbReference>
<dbReference type="CDD" id="cd00082">
    <property type="entry name" value="HisKA"/>
    <property type="match status" value="1"/>
</dbReference>
<dbReference type="InterPro" id="IPR003594">
    <property type="entry name" value="HATPase_dom"/>
</dbReference>
<protein>
    <recommendedName>
        <fullName evidence="2">histidine kinase</fullName>
        <ecNumber evidence="2">2.7.13.3</ecNumber>
    </recommendedName>
</protein>
<evidence type="ECO:0000256" key="6">
    <source>
        <dbReference type="ARBA" id="ARBA00023012"/>
    </source>
</evidence>
<dbReference type="SUPFAM" id="SSF47384">
    <property type="entry name" value="Homodimeric domain of signal transducing histidine kinase"/>
    <property type="match status" value="1"/>
</dbReference>
<proteinExistence type="predicted"/>
<dbReference type="Pfam" id="PF02518">
    <property type="entry name" value="HATPase_c"/>
    <property type="match status" value="1"/>
</dbReference>
<dbReference type="PANTHER" id="PTHR43711:SF31">
    <property type="entry name" value="HISTIDINE KINASE"/>
    <property type="match status" value="1"/>
</dbReference>
<dbReference type="PRINTS" id="PR00344">
    <property type="entry name" value="BCTRLSENSOR"/>
</dbReference>
<feature type="domain" description="Histidine kinase" evidence="7">
    <location>
        <begin position="441"/>
        <end position="657"/>
    </location>
</feature>
<dbReference type="PROSITE" id="PS50112">
    <property type="entry name" value="PAS"/>
    <property type="match status" value="2"/>
</dbReference>
<dbReference type="Pfam" id="PF00989">
    <property type="entry name" value="PAS"/>
    <property type="match status" value="1"/>
</dbReference>
<comment type="caution">
    <text evidence="10">The sequence shown here is derived from an EMBL/GenBank/DDBJ whole genome shotgun (WGS) entry which is preliminary data.</text>
</comment>
<dbReference type="SMART" id="SM00086">
    <property type="entry name" value="PAC"/>
    <property type="match status" value="1"/>
</dbReference>
<dbReference type="NCBIfam" id="TIGR00229">
    <property type="entry name" value="sensory_box"/>
    <property type="match status" value="2"/>
</dbReference>
<feature type="domain" description="PAS" evidence="8">
    <location>
        <begin position="16"/>
        <end position="87"/>
    </location>
</feature>
<dbReference type="EC" id="2.7.13.3" evidence="2"/>
<name>A0A644U687_9ZZZZ</name>
<dbReference type="InterPro" id="IPR000014">
    <property type="entry name" value="PAS"/>
</dbReference>
<feature type="domain" description="PAS" evidence="8">
    <location>
        <begin position="298"/>
        <end position="344"/>
    </location>
</feature>
<feature type="domain" description="PAC" evidence="9">
    <location>
        <begin position="371"/>
        <end position="423"/>
    </location>
</feature>
<evidence type="ECO:0000259" key="7">
    <source>
        <dbReference type="PROSITE" id="PS50109"/>
    </source>
</evidence>
<dbReference type="SMART" id="SM00388">
    <property type="entry name" value="HisKA"/>
    <property type="match status" value="1"/>
</dbReference>
<organism evidence="10">
    <name type="scientific">bioreactor metagenome</name>
    <dbReference type="NCBI Taxonomy" id="1076179"/>
    <lineage>
        <taxon>unclassified sequences</taxon>
        <taxon>metagenomes</taxon>
        <taxon>ecological metagenomes</taxon>
    </lineage>
</organism>
<dbReference type="InterPro" id="IPR004358">
    <property type="entry name" value="Sig_transdc_His_kin-like_C"/>
</dbReference>
<dbReference type="SUPFAM" id="SSF55874">
    <property type="entry name" value="ATPase domain of HSP90 chaperone/DNA topoisomerase II/histidine kinase"/>
    <property type="match status" value="1"/>
</dbReference>
<dbReference type="Gene3D" id="1.10.287.130">
    <property type="match status" value="1"/>
</dbReference>
<evidence type="ECO:0000256" key="4">
    <source>
        <dbReference type="ARBA" id="ARBA00022679"/>
    </source>
</evidence>
<evidence type="ECO:0000313" key="10">
    <source>
        <dbReference type="EMBL" id="MPL74458.1"/>
    </source>
</evidence>
<dbReference type="InterPro" id="IPR001610">
    <property type="entry name" value="PAC"/>
</dbReference>
<dbReference type="InterPro" id="IPR036890">
    <property type="entry name" value="HATPase_C_sf"/>
</dbReference>
<evidence type="ECO:0000259" key="9">
    <source>
        <dbReference type="PROSITE" id="PS50113"/>
    </source>
</evidence>
<dbReference type="PROSITE" id="PS50109">
    <property type="entry name" value="HIS_KIN"/>
    <property type="match status" value="1"/>
</dbReference>
<dbReference type="PANTHER" id="PTHR43711">
    <property type="entry name" value="TWO-COMPONENT HISTIDINE KINASE"/>
    <property type="match status" value="1"/>
</dbReference>
<evidence type="ECO:0000259" key="8">
    <source>
        <dbReference type="PROSITE" id="PS50112"/>
    </source>
</evidence>